<reference evidence="1 2" key="1">
    <citation type="submission" date="2016-10" db="EMBL/GenBank/DDBJ databases">
        <authorList>
            <person name="Varghese N."/>
            <person name="Submissions S."/>
        </authorList>
    </citation>
    <scope>NUCLEOTIDE SEQUENCE [LARGE SCALE GENOMIC DNA]</scope>
    <source>
        <strain evidence="1 2">DSM 18327</strain>
    </source>
</reference>
<evidence type="ECO:0000313" key="2">
    <source>
        <dbReference type="Proteomes" id="UP000199665"/>
    </source>
</evidence>
<accession>A0ABY0XMI1</accession>
<dbReference type="Proteomes" id="UP000199665">
    <property type="component" value="Unassembled WGS sequence"/>
</dbReference>
<dbReference type="EMBL" id="FNRV01000001">
    <property type="protein sequence ID" value="SEB68301.1"/>
    <property type="molecule type" value="Genomic_DNA"/>
</dbReference>
<comment type="caution">
    <text evidence="1">The sequence shown here is derived from an EMBL/GenBank/DDBJ whole genome shotgun (WGS) entry which is preliminary data.</text>
</comment>
<gene>
    <name evidence="1" type="ORF">SAMN05216205_0330</name>
</gene>
<evidence type="ECO:0000313" key="1">
    <source>
        <dbReference type="EMBL" id="SEB68301.1"/>
    </source>
</evidence>
<evidence type="ECO:0008006" key="3">
    <source>
        <dbReference type="Google" id="ProtNLM"/>
    </source>
</evidence>
<protein>
    <recommendedName>
        <fullName evidence="3">Fe2+ zn2+ uptake regulation protein</fullName>
    </recommendedName>
</protein>
<keyword evidence="2" id="KW-1185">Reference proteome</keyword>
<name>A0ABY0XMI1_9PSED</name>
<sequence length="124" mass="13952">MLDNHGSTPVDRCRPFQATTHQLALVFDSSANRHIREMLRVYGLRTSLFRLKVINALVQATREGRLPGVRGVHADMQASSSELTIVSVREVLKRLAGVGVIVSQPDRTYRFTDEAWEMLKPHLG</sequence>
<proteinExistence type="predicted"/>
<dbReference type="SUPFAM" id="SSF46785">
    <property type="entry name" value="Winged helix' DNA-binding domain"/>
    <property type="match status" value="1"/>
</dbReference>
<organism evidence="1 2">
    <name type="scientific">Pseudomonas mohnii</name>
    <dbReference type="NCBI Taxonomy" id="395600"/>
    <lineage>
        <taxon>Bacteria</taxon>
        <taxon>Pseudomonadati</taxon>
        <taxon>Pseudomonadota</taxon>
        <taxon>Gammaproteobacteria</taxon>
        <taxon>Pseudomonadales</taxon>
        <taxon>Pseudomonadaceae</taxon>
        <taxon>Pseudomonas</taxon>
    </lineage>
</organism>
<dbReference type="InterPro" id="IPR036390">
    <property type="entry name" value="WH_DNA-bd_sf"/>
</dbReference>
<dbReference type="RefSeq" id="WP_090462066.1">
    <property type="nucleotide sequence ID" value="NZ_FNRV01000001.1"/>
</dbReference>